<proteinExistence type="predicted"/>
<feature type="compositionally biased region" description="Polar residues" evidence="1">
    <location>
        <begin position="15"/>
        <end position="30"/>
    </location>
</feature>
<dbReference type="EMBL" id="CP003007">
    <property type="protein sequence ID" value="AEO60943.1"/>
    <property type="molecule type" value="Genomic_DNA"/>
</dbReference>
<dbReference type="KEGG" id="mtm:MYCTH_2130079"/>
<keyword evidence="3" id="KW-1185">Reference proteome</keyword>
<feature type="region of interest" description="Disordered" evidence="1">
    <location>
        <begin position="213"/>
        <end position="259"/>
    </location>
</feature>
<protein>
    <submittedName>
        <fullName evidence="2">Uncharacterized protein</fullName>
    </submittedName>
</protein>
<evidence type="ECO:0000313" key="3">
    <source>
        <dbReference type="Proteomes" id="UP000007322"/>
    </source>
</evidence>
<dbReference type="OMA" id="FPPRMIL"/>
<reference evidence="2 3" key="1">
    <citation type="journal article" date="2011" name="Nat. Biotechnol.">
        <title>Comparative genomic analysis of the thermophilic biomass-degrading fungi Myceliophthora thermophila and Thielavia terrestris.</title>
        <authorList>
            <person name="Berka R.M."/>
            <person name="Grigoriev I.V."/>
            <person name="Otillar R."/>
            <person name="Salamov A."/>
            <person name="Grimwood J."/>
            <person name="Reid I."/>
            <person name="Ishmael N."/>
            <person name="John T."/>
            <person name="Darmond C."/>
            <person name="Moisan M.-C."/>
            <person name="Henrissat B."/>
            <person name="Coutinho P.M."/>
            <person name="Lombard V."/>
            <person name="Natvig D.O."/>
            <person name="Lindquist E."/>
            <person name="Schmutz J."/>
            <person name="Lucas S."/>
            <person name="Harris P."/>
            <person name="Powlowski J."/>
            <person name="Bellemare A."/>
            <person name="Taylor D."/>
            <person name="Butler G."/>
            <person name="de Vries R.P."/>
            <person name="Allijn I.E."/>
            <person name="van den Brink J."/>
            <person name="Ushinsky S."/>
            <person name="Storms R."/>
            <person name="Powell A.J."/>
            <person name="Paulsen I.T."/>
            <person name="Elbourne L.D.H."/>
            <person name="Baker S.E."/>
            <person name="Magnuson J."/>
            <person name="LaBoissiere S."/>
            <person name="Clutterbuck A.J."/>
            <person name="Martinez D."/>
            <person name="Wogulis M."/>
            <person name="de Leon A.L."/>
            <person name="Rey M.W."/>
            <person name="Tsang A."/>
        </authorList>
    </citation>
    <scope>NUCLEOTIDE SEQUENCE [LARGE SCALE GENOMIC DNA]</scope>
    <source>
        <strain evidence="3">ATCC 42464 / BCRC 31852 / DSM 1799</strain>
    </source>
</reference>
<feature type="region of interest" description="Disordered" evidence="1">
    <location>
        <begin position="1"/>
        <end position="30"/>
    </location>
</feature>
<dbReference type="RefSeq" id="XP_003666188.1">
    <property type="nucleotide sequence ID" value="XM_003666140.1"/>
</dbReference>
<accession>G2QLW3</accession>
<gene>
    <name evidence="2" type="ORF">MYCTH_2130079</name>
</gene>
<name>G2QLW3_THET4</name>
<dbReference type="AlphaFoldDB" id="G2QLW3"/>
<dbReference type="InParanoid" id="G2QLW3"/>
<dbReference type="Gene3D" id="3.40.50.1000">
    <property type="entry name" value="HAD superfamily/HAD-like"/>
    <property type="match status" value="1"/>
</dbReference>
<dbReference type="VEuPathDB" id="FungiDB:MYCTH_2130079"/>
<dbReference type="InterPro" id="IPR036412">
    <property type="entry name" value="HAD-like_sf"/>
</dbReference>
<feature type="compositionally biased region" description="Basic and acidic residues" evidence="1">
    <location>
        <begin position="342"/>
        <end position="375"/>
    </location>
</feature>
<feature type="compositionally biased region" description="Polar residues" evidence="1">
    <location>
        <begin position="230"/>
        <end position="248"/>
    </location>
</feature>
<dbReference type="GeneID" id="11514325"/>
<dbReference type="HOGENOM" id="CLU_738069_0_0_1"/>
<dbReference type="InterPro" id="IPR023214">
    <property type="entry name" value="HAD_sf"/>
</dbReference>
<sequence length="375" mass="40186">METVPTIGHKRSRSAADSESNLQEATSAARETTRNAPRVLLVHLSALLSCNDAMIRVIPAILADILPANDIPSFTDEDALRAFSKSPILQHILQELGVRPLSYDESVRLQQVYWRIFYGLGAPLITLAPGAGELLDATKRHGQIALAVVAHNTAEAAKVLADAGVGHLVDTILPALPAETYASENPDPRAFWSHWGQFVMPWFTAYCDKASGETDQKPGADAAGAAANGSTTTPMTDTPIPSDNTNNDASDEAGSRAEARNLVPERALLVSSVLADLSAAKASSGIQTCWFRRIDAADPLVTGSASGSFDLVIGGLDELRAHLFGEVDGRGGDHSSSGPATRCKEEEEREKNQKKEEEDVEDVREQEKDEMMGDC</sequence>
<evidence type="ECO:0000256" key="1">
    <source>
        <dbReference type="SAM" id="MobiDB-lite"/>
    </source>
</evidence>
<feature type="compositionally biased region" description="Low complexity" evidence="1">
    <location>
        <begin position="219"/>
        <end position="229"/>
    </location>
</feature>
<organism evidence="2 3">
    <name type="scientific">Thermothelomyces thermophilus (strain ATCC 42464 / BCRC 31852 / DSM 1799)</name>
    <name type="common">Sporotrichum thermophile</name>
    <dbReference type="NCBI Taxonomy" id="573729"/>
    <lineage>
        <taxon>Eukaryota</taxon>
        <taxon>Fungi</taxon>
        <taxon>Dikarya</taxon>
        <taxon>Ascomycota</taxon>
        <taxon>Pezizomycotina</taxon>
        <taxon>Sordariomycetes</taxon>
        <taxon>Sordariomycetidae</taxon>
        <taxon>Sordariales</taxon>
        <taxon>Chaetomiaceae</taxon>
        <taxon>Thermothelomyces</taxon>
    </lineage>
</organism>
<evidence type="ECO:0000313" key="2">
    <source>
        <dbReference type="EMBL" id="AEO60943.1"/>
    </source>
</evidence>
<dbReference type="SUPFAM" id="SSF56784">
    <property type="entry name" value="HAD-like"/>
    <property type="match status" value="1"/>
</dbReference>
<dbReference type="OrthoDB" id="4586385at2759"/>
<dbReference type="Proteomes" id="UP000007322">
    <property type="component" value="Chromosome 6"/>
</dbReference>
<feature type="region of interest" description="Disordered" evidence="1">
    <location>
        <begin position="326"/>
        <end position="375"/>
    </location>
</feature>
<dbReference type="eggNOG" id="ENOG502RJEJ">
    <property type="taxonomic scope" value="Eukaryota"/>
</dbReference>